<organism evidence="2 3">
    <name type="scientific">Dentipellis fragilis</name>
    <dbReference type="NCBI Taxonomy" id="205917"/>
    <lineage>
        <taxon>Eukaryota</taxon>
        <taxon>Fungi</taxon>
        <taxon>Dikarya</taxon>
        <taxon>Basidiomycota</taxon>
        <taxon>Agaricomycotina</taxon>
        <taxon>Agaricomycetes</taxon>
        <taxon>Russulales</taxon>
        <taxon>Hericiaceae</taxon>
        <taxon>Dentipellis</taxon>
    </lineage>
</organism>
<dbReference type="AlphaFoldDB" id="A0A4Y9Z760"/>
<reference evidence="2 3" key="1">
    <citation type="submission" date="2019-02" db="EMBL/GenBank/DDBJ databases">
        <title>Genome sequencing of the rare red list fungi Dentipellis fragilis.</title>
        <authorList>
            <person name="Buettner E."/>
            <person name="Kellner H."/>
        </authorList>
    </citation>
    <scope>NUCLEOTIDE SEQUENCE [LARGE SCALE GENOMIC DNA]</scope>
    <source>
        <strain evidence="2 3">DSM 105465</strain>
    </source>
</reference>
<feature type="region of interest" description="Disordered" evidence="1">
    <location>
        <begin position="204"/>
        <end position="227"/>
    </location>
</feature>
<keyword evidence="3" id="KW-1185">Reference proteome</keyword>
<dbReference type="STRING" id="205917.A0A4Y9Z760"/>
<evidence type="ECO:0000313" key="3">
    <source>
        <dbReference type="Proteomes" id="UP000298327"/>
    </source>
</evidence>
<accession>A0A4Y9Z760</accession>
<proteinExistence type="predicted"/>
<gene>
    <name evidence="2" type="ORF">EVG20_g2980</name>
</gene>
<dbReference type="EMBL" id="SEOQ01000126">
    <property type="protein sequence ID" value="TFY69867.1"/>
    <property type="molecule type" value="Genomic_DNA"/>
</dbReference>
<name>A0A4Y9Z760_9AGAM</name>
<evidence type="ECO:0000256" key="1">
    <source>
        <dbReference type="SAM" id="MobiDB-lite"/>
    </source>
</evidence>
<protein>
    <submittedName>
        <fullName evidence="2">Uncharacterized protein</fullName>
    </submittedName>
</protein>
<comment type="caution">
    <text evidence="2">The sequence shown here is derived from an EMBL/GenBank/DDBJ whole genome shotgun (WGS) entry which is preliminary data.</text>
</comment>
<evidence type="ECO:0000313" key="2">
    <source>
        <dbReference type="EMBL" id="TFY69867.1"/>
    </source>
</evidence>
<dbReference type="OrthoDB" id="3249359at2759"/>
<dbReference type="Proteomes" id="UP000298327">
    <property type="component" value="Unassembled WGS sequence"/>
</dbReference>
<sequence>MVESIPISPSDVASATSKATANGKATLSKHAVFYFPDGTLFVQIASTPTVYNVHRTLLTRHTPVLEPWIGPAQPSVLALDDTPRTHVEILRIPESAGVQPADFDVLLEHLYHDAALVPAPPFPRLAALLRITSPHQLSILPLATQARTHLAALFPGGPTPFAHLHPREHLEDALALAMAYPEAVAPKTKNALLYGVATSTNFDPQSAYDPNPHTAPPDNDTPQDADAVPHPALTPRTLRILHRLLAALVADFTPLLFTVGAASHMECTDILAERWMADVIGPSLVDGGVARPLETLARVSEWDWAGAGVCKECVEKKREEWAEEAGKIWDAVPGWVKEAEDAEEAAAQ</sequence>